<dbReference type="GO" id="GO:0005840">
    <property type="term" value="C:ribosome"/>
    <property type="evidence" value="ECO:0007669"/>
    <property type="project" value="UniProtKB-KW"/>
</dbReference>
<dbReference type="EMBL" id="JADBEF010000002">
    <property type="protein sequence ID" value="MBE1566493.1"/>
    <property type="molecule type" value="Genomic_DNA"/>
</dbReference>
<keyword evidence="1" id="KW-0689">Ribosomal protein</keyword>
<organism evidence="1 2">
    <name type="scientific">Nonomuraea africana</name>
    <dbReference type="NCBI Taxonomy" id="46171"/>
    <lineage>
        <taxon>Bacteria</taxon>
        <taxon>Bacillati</taxon>
        <taxon>Actinomycetota</taxon>
        <taxon>Actinomycetes</taxon>
        <taxon>Streptosporangiales</taxon>
        <taxon>Streptosporangiaceae</taxon>
        <taxon>Nonomuraea</taxon>
    </lineage>
</organism>
<gene>
    <name evidence="1" type="ORF">H4W81_009365</name>
</gene>
<keyword evidence="2" id="KW-1185">Reference proteome</keyword>
<comment type="caution">
    <text evidence="1">The sequence shown here is derived from an EMBL/GenBank/DDBJ whole genome shotgun (WGS) entry which is preliminary data.</text>
</comment>
<proteinExistence type="predicted"/>
<protein>
    <submittedName>
        <fullName evidence="1">Ribosomal protein S27AE</fullName>
    </submittedName>
</protein>
<evidence type="ECO:0000313" key="1">
    <source>
        <dbReference type="EMBL" id="MBE1566493.1"/>
    </source>
</evidence>
<evidence type="ECO:0000313" key="2">
    <source>
        <dbReference type="Proteomes" id="UP000661607"/>
    </source>
</evidence>
<keyword evidence="1" id="KW-0687">Ribonucleoprotein</keyword>
<dbReference type="Proteomes" id="UP000661607">
    <property type="component" value="Unassembled WGS sequence"/>
</dbReference>
<sequence>MTQPPAGASTLPPYSGPDVDCPKCGASGATTEHRPARDAIFLPWNPAVRVDGPQPERMFRRCSSCGYGWNEAPLDAEPCRAVAAVDVGGLEDIQRVVAERLAARGGLR</sequence>
<reference evidence="1 2" key="1">
    <citation type="submission" date="2020-10" db="EMBL/GenBank/DDBJ databases">
        <title>Sequencing the genomes of 1000 actinobacteria strains.</title>
        <authorList>
            <person name="Klenk H.-P."/>
        </authorList>
    </citation>
    <scope>NUCLEOTIDE SEQUENCE [LARGE SCALE GENOMIC DNA]</scope>
    <source>
        <strain evidence="1 2">DSM 43748</strain>
    </source>
</reference>
<name>A0ABR9KWU5_9ACTN</name>
<dbReference type="RefSeq" id="WP_192781497.1">
    <property type="nucleotide sequence ID" value="NZ_BAAASY010000032.1"/>
</dbReference>
<accession>A0ABR9KWU5</accession>